<evidence type="ECO:0000256" key="2">
    <source>
        <dbReference type="SAM" id="SignalP"/>
    </source>
</evidence>
<evidence type="ECO:0000313" key="4">
    <source>
        <dbReference type="Proteomes" id="UP001283341"/>
    </source>
</evidence>
<keyword evidence="2" id="KW-0732">Signal</keyword>
<dbReference type="AlphaFoldDB" id="A0AAE0IBU4"/>
<feature type="region of interest" description="Disordered" evidence="1">
    <location>
        <begin position="44"/>
        <end position="66"/>
    </location>
</feature>
<reference evidence="3" key="1">
    <citation type="journal article" date="2023" name="Mol. Phylogenet. Evol.">
        <title>Genome-scale phylogeny and comparative genomics of the fungal order Sordariales.</title>
        <authorList>
            <person name="Hensen N."/>
            <person name="Bonometti L."/>
            <person name="Westerberg I."/>
            <person name="Brannstrom I.O."/>
            <person name="Guillou S."/>
            <person name="Cros-Aarteil S."/>
            <person name="Calhoun S."/>
            <person name="Haridas S."/>
            <person name="Kuo A."/>
            <person name="Mondo S."/>
            <person name="Pangilinan J."/>
            <person name="Riley R."/>
            <person name="LaButti K."/>
            <person name="Andreopoulos B."/>
            <person name="Lipzen A."/>
            <person name="Chen C."/>
            <person name="Yan M."/>
            <person name="Daum C."/>
            <person name="Ng V."/>
            <person name="Clum A."/>
            <person name="Steindorff A."/>
            <person name="Ohm R.A."/>
            <person name="Martin F."/>
            <person name="Silar P."/>
            <person name="Natvig D.O."/>
            <person name="Lalanne C."/>
            <person name="Gautier V."/>
            <person name="Ament-Velasquez S.L."/>
            <person name="Kruys A."/>
            <person name="Hutchinson M.I."/>
            <person name="Powell A.J."/>
            <person name="Barry K."/>
            <person name="Miller A.N."/>
            <person name="Grigoriev I.V."/>
            <person name="Debuchy R."/>
            <person name="Gladieux P."/>
            <person name="Hiltunen Thoren M."/>
            <person name="Johannesson H."/>
        </authorList>
    </citation>
    <scope>NUCLEOTIDE SEQUENCE</scope>
    <source>
        <strain evidence="3">CBS 118394</strain>
    </source>
</reference>
<dbReference type="EMBL" id="JAUEDM010000003">
    <property type="protein sequence ID" value="KAK3321822.1"/>
    <property type="molecule type" value="Genomic_DNA"/>
</dbReference>
<feature type="signal peptide" evidence="2">
    <location>
        <begin position="1"/>
        <end position="21"/>
    </location>
</feature>
<organism evidence="3 4">
    <name type="scientific">Apodospora peruviana</name>
    <dbReference type="NCBI Taxonomy" id="516989"/>
    <lineage>
        <taxon>Eukaryota</taxon>
        <taxon>Fungi</taxon>
        <taxon>Dikarya</taxon>
        <taxon>Ascomycota</taxon>
        <taxon>Pezizomycotina</taxon>
        <taxon>Sordariomycetes</taxon>
        <taxon>Sordariomycetidae</taxon>
        <taxon>Sordariales</taxon>
        <taxon>Lasiosphaeriaceae</taxon>
        <taxon>Apodospora</taxon>
    </lineage>
</organism>
<protein>
    <submittedName>
        <fullName evidence="3">Uncharacterized protein</fullName>
    </submittedName>
</protein>
<reference evidence="3" key="2">
    <citation type="submission" date="2023-06" db="EMBL/GenBank/DDBJ databases">
        <authorList>
            <consortium name="Lawrence Berkeley National Laboratory"/>
            <person name="Haridas S."/>
            <person name="Hensen N."/>
            <person name="Bonometti L."/>
            <person name="Westerberg I."/>
            <person name="Brannstrom I.O."/>
            <person name="Guillou S."/>
            <person name="Cros-Aarteil S."/>
            <person name="Calhoun S."/>
            <person name="Kuo A."/>
            <person name="Mondo S."/>
            <person name="Pangilinan J."/>
            <person name="Riley R."/>
            <person name="Labutti K."/>
            <person name="Andreopoulos B."/>
            <person name="Lipzen A."/>
            <person name="Chen C."/>
            <person name="Yanf M."/>
            <person name="Daum C."/>
            <person name="Ng V."/>
            <person name="Clum A."/>
            <person name="Steindorff A."/>
            <person name="Ohm R."/>
            <person name="Martin F."/>
            <person name="Silar P."/>
            <person name="Natvig D."/>
            <person name="Lalanne C."/>
            <person name="Gautier V."/>
            <person name="Ament-Velasquez S.L."/>
            <person name="Kruys A."/>
            <person name="Hutchinson M.I."/>
            <person name="Powell A.J."/>
            <person name="Barry K."/>
            <person name="Miller A.N."/>
            <person name="Grigoriev I.V."/>
            <person name="Debuchy R."/>
            <person name="Gladieux P."/>
            <person name="Thoren M.H."/>
            <person name="Johannesson H."/>
        </authorList>
    </citation>
    <scope>NUCLEOTIDE SEQUENCE</scope>
    <source>
        <strain evidence="3">CBS 118394</strain>
    </source>
</reference>
<dbReference type="Proteomes" id="UP001283341">
    <property type="component" value="Unassembled WGS sequence"/>
</dbReference>
<feature type="chain" id="PRO_5042253237" evidence="2">
    <location>
        <begin position="22"/>
        <end position="137"/>
    </location>
</feature>
<evidence type="ECO:0000256" key="1">
    <source>
        <dbReference type="SAM" id="MobiDB-lite"/>
    </source>
</evidence>
<keyword evidence="4" id="KW-1185">Reference proteome</keyword>
<comment type="caution">
    <text evidence="3">The sequence shown here is derived from an EMBL/GenBank/DDBJ whole genome shotgun (WGS) entry which is preliminary data.</text>
</comment>
<feature type="compositionally biased region" description="Polar residues" evidence="1">
    <location>
        <begin position="44"/>
        <end position="55"/>
    </location>
</feature>
<name>A0AAE0IBU4_9PEZI</name>
<proteinExistence type="predicted"/>
<evidence type="ECO:0000313" key="3">
    <source>
        <dbReference type="EMBL" id="KAK3321822.1"/>
    </source>
</evidence>
<gene>
    <name evidence="3" type="ORF">B0H66DRAFT_601304</name>
</gene>
<sequence length="137" mass="15177">MNPKALQLFTILCVAIGLVTAVPSRQRSQPQDIAKRQQIAITVSPSFSPPSNHSQKVPGGSPAYSCSDSDPADNIFKISFLDFLPVTPRLGYYQRVRFIGSFDCPTGDYPWLTVVADYLDEDLDVENPLFYGPLCDF</sequence>
<accession>A0AAE0IBU4</accession>